<feature type="transmembrane region" description="Helical" evidence="6">
    <location>
        <begin position="239"/>
        <end position="257"/>
    </location>
</feature>
<reference evidence="8 9" key="1">
    <citation type="submission" date="2024-10" db="EMBL/GenBank/DDBJ databases">
        <authorList>
            <person name="Yang X.-N."/>
        </authorList>
    </citation>
    <scope>NUCLEOTIDE SEQUENCE [LARGE SCALE GENOMIC DNA]</scope>
    <source>
        <strain evidence="8 9">CAU 1059</strain>
    </source>
</reference>
<dbReference type="PANTHER" id="PTHR43124">
    <property type="entry name" value="PURINE EFFLUX PUMP PBUE"/>
    <property type="match status" value="1"/>
</dbReference>
<dbReference type="InterPro" id="IPR050189">
    <property type="entry name" value="MFS_Efflux_Transporters"/>
</dbReference>
<feature type="transmembrane region" description="Helical" evidence="6">
    <location>
        <begin position="200"/>
        <end position="219"/>
    </location>
</feature>
<feature type="transmembrane region" description="Helical" evidence="6">
    <location>
        <begin position="129"/>
        <end position="149"/>
    </location>
</feature>
<dbReference type="RefSeq" id="WP_377170541.1">
    <property type="nucleotide sequence ID" value="NZ_JBHTJC010000002.1"/>
</dbReference>
<evidence type="ECO:0000256" key="3">
    <source>
        <dbReference type="ARBA" id="ARBA00022692"/>
    </source>
</evidence>
<keyword evidence="2" id="KW-1003">Cell membrane</keyword>
<feature type="transmembrane region" description="Helical" evidence="6">
    <location>
        <begin position="269"/>
        <end position="289"/>
    </location>
</feature>
<keyword evidence="4 6" id="KW-1133">Transmembrane helix</keyword>
<feature type="transmembrane region" description="Helical" evidence="6">
    <location>
        <begin position="74"/>
        <end position="93"/>
    </location>
</feature>
<evidence type="ECO:0000256" key="1">
    <source>
        <dbReference type="ARBA" id="ARBA00004651"/>
    </source>
</evidence>
<dbReference type="PANTHER" id="PTHR43124:SF3">
    <property type="entry name" value="CHLORAMPHENICOL EFFLUX PUMP RV0191"/>
    <property type="match status" value="1"/>
</dbReference>
<dbReference type="Pfam" id="PF07690">
    <property type="entry name" value="MFS_1"/>
    <property type="match status" value="2"/>
</dbReference>
<organism evidence="8 9">
    <name type="scientific">Roseovarius aquimarinus</name>
    <dbReference type="NCBI Taxonomy" id="1229156"/>
    <lineage>
        <taxon>Bacteria</taxon>
        <taxon>Pseudomonadati</taxon>
        <taxon>Pseudomonadota</taxon>
        <taxon>Alphaproteobacteria</taxon>
        <taxon>Rhodobacterales</taxon>
        <taxon>Roseobacteraceae</taxon>
        <taxon>Roseovarius</taxon>
    </lineage>
</organism>
<keyword evidence="5 6" id="KW-0472">Membrane</keyword>
<evidence type="ECO:0000313" key="8">
    <source>
        <dbReference type="EMBL" id="MFH0254107.1"/>
    </source>
</evidence>
<feature type="transmembrane region" description="Helical" evidence="6">
    <location>
        <begin position="155"/>
        <end position="179"/>
    </location>
</feature>
<proteinExistence type="predicted"/>
<feature type="transmembrane region" description="Helical" evidence="6">
    <location>
        <begin position="329"/>
        <end position="351"/>
    </location>
</feature>
<name>A0ABW7I7D9_9RHOB</name>
<dbReference type="SUPFAM" id="SSF103473">
    <property type="entry name" value="MFS general substrate transporter"/>
    <property type="match status" value="1"/>
</dbReference>
<feature type="transmembrane region" description="Helical" evidence="6">
    <location>
        <begin position="295"/>
        <end position="317"/>
    </location>
</feature>
<evidence type="ECO:0000256" key="6">
    <source>
        <dbReference type="SAM" id="Phobius"/>
    </source>
</evidence>
<feature type="transmembrane region" description="Helical" evidence="6">
    <location>
        <begin position="363"/>
        <end position="385"/>
    </location>
</feature>
<feature type="transmembrane region" description="Helical" evidence="6">
    <location>
        <begin position="99"/>
        <end position="117"/>
    </location>
</feature>
<comment type="subcellular location">
    <subcellularLocation>
        <location evidence="1">Cell membrane</location>
        <topology evidence="1">Multi-pass membrane protein</topology>
    </subcellularLocation>
</comment>
<dbReference type="Proteomes" id="UP001607157">
    <property type="component" value="Unassembled WGS sequence"/>
</dbReference>
<dbReference type="InterPro" id="IPR020846">
    <property type="entry name" value="MFS_dom"/>
</dbReference>
<dbReference type="InterPro" id="IPR011701">
    <property type="entry name" value="MFS"/>
</dbReference>
<evidence type="ECO:0000256" key="2">
    <source>
        <dbReference type="ARBA" id="ARBA00022475"/>
    </source>
</evidence>
<evidence type="ECO:0000256" key="4">
    <source>
        <dbReference type="ARBA" id="ARBA00022989"/>
    </source>
</evidence>
<dbReference type="EMBL" id="JBIHMM010000002">
    <property type="protein sequence ID" value="MFH0254107.1"/>
    <property type="molecule type" value="Genomic_DNA"/>
</dbReference>
<evidence type="ECO:0000256" key="5">
    <source>
        <dbReference type="ARBA" id="ARBA00023136"/>
    </source>
</evidence>
<dbReference type="InterPro" id="IPR036259">
    <property type="entry name" value="MFS_trans_sf"/>
</dbReference>
<feature type="transmembrane region" description="Helical" evidence="6">
    <location>
        <begin position="43"/>
        <end position="62"/>
    </location>
</feature>
<protein>
    <submittedName>
        <fullName evidence="8">MFS transporter</fullName>
    </submittedName>
</protein>
<gene>
    <name evidence="8" type="ORF">ACGRVM_09390</name>
</gene>
<accession>A0ABW7I7D9</accession>
<comment type="caution">
    <text evidence="8">The sequence shown here is derived from an EMBL/GenBank/DDBJ whole genome shotgun (WGS) entry which is preliminary data.</text>
</comment>
<sequence>MRAGLSLLCLTYVLSQFYRAFLAVLGPALLRDLGAGPEDLATASGLWFLAFALAQLPIGWALDRLGPRRTVSSVLMLGGAGGALLFSVAGSALHVKLAMMLIGAGCAPVLVSAYYILARQGSPAQFATMAALLLGIGSIGNLGASWPMAFAVETVGWRAAMVLLAALTGAAALALFMVVRDPEAPEHGRRGSVLDLLKMRALWPIIPMMFACYAPAAAVRGLWIGPYLSDIFGLSVTQLGQASLVMGIAMICGTLIYGPLDRVFGTHKWVILVGNLACGLSALALALLAGTSAAVGIALCAAIGLFGASFPVMIAHARGFFPAHLAGRGVTLMNLFGIGGVGLMQLASGGIHAQVAAGAGALASYQVLFAFFGAVSLLGVLAYLFSRDAPA</sequence>
<dbReference type="PROSITE" id="PS50850">
    <property type="entry name" value="MFS"/>
    <property type="match status" value="1"/>
</dbReference>
<keyword evidence="9" id="KW-1185">Reference proteome</keyword>
<evidence type="ECO:0000259" key="7">
    <source>
        <dbReference type="PROSITE" id="PS50850"/>
    </source>
</evidence>
<evidence type="ECO:0000313" key="9">
    <source>
        <dbReference type="Proteomes" id="UP001607157"/>
    </source>
</evidence>
<dbReference type="Gene3D" id="1.20.1250.20">
    <property type="entry name" value="MFS general substrate transporter like domains"/>
    <property type="match status" value="2"/>
</dbReference>
<feature type="domain" description="Major facilitator superfamily (MFS) profile" evidence="7">
    <location>
        <begin position="4"/>
        <end position="391"/>
    </location>
</feature>
<keyword evidence="3 6" id="KW-0812">Transmembrane</keyword>